<dbReference type="InterPro" id="IPR005135">
    <property type="entry name" value="Endo/exonuclease/phosphatase"/>
</dbReference>
<dbReference type="GO" id="GO:0003824">
    <property type="term" value="F:catalytic activity"/>
    <property type="evidence" value="ECO:0007669"/>
    <property type="project" value="InterPro"/>
</dbReference>
<comment type="caution">
    <text evidence="3">The sequence shown here is derived from an EMBL/GenBank/DDBJ whole genome shotgun (WGS) entry which is preliminary data.</text>
</comment>
<organism evidence="3 4">
    <name type="scientific">Litoreibacter roseus</name>
    <dbReference type="NCBI Taxonomy" id="2601869"/>
    <lineage>
        <taxon>Bacteria</taxon>
        <taxon>Pseudomonadati</taxon>
        <taxon>Pseudomonadota</taxon>
        <taxon>Alphaproteobacteria</taxon>
        <taxon>Rhodobacterales</taxon>
        <taxon>Roseobacteraceae</taxon>
        <taxon>Litoreibacter</taxon>
    </lineage>
</organism>
<reference evidence="3 4" key="1">
    <citation type="submission" date="2019-12" db="EMBL/GenBank/DDBJ databases">
        <title>Litoreibacter badius sp. nov., a novel bacteriochlorophyll a-containing bacterium in the genus Litoreibacter.</title>
        <authorList>
            <person name="Kanamuro M."/>
            <person name="Takabe Y."/>
            <person name="Mori K."/>
            <person name="Takaichi S."/>
            <person name="Hanada S."/>
        </authorList>
    </citation>
    <scope>NUCLEOTIDE SEQUENCE [LARGE SCALE GENOMIC DNA]</scope>
    <source>
        <strain evidence="3 4">K6</strain>
    </source>
</reference>
<evidence type="ECO:0000259" key="2">
    <source>
        <dbReference type="Pfam" id="PF03372"/>
    </source>
</evidence>
<feature type="compositionally biased region" description="Low complexity" evidence="1">
    <location>
        <begin position="255"/>
        <end position="264"/>
    </location>
</feature>
<feature type="domain" description="Endonuclease/exonuclease/phosphatase" evidence="2">
    <location>
        <begin position="2"/>
        <end position="319"/>
    </location>
</feature>
<feature type="region of interest" description="Disordered" evidence="1">
    <location>
        <begin position="245"/>
        <end position="285"/>
    </location>
</feature>
<dbReference type="InterPro" id="IPR036691">
    <property type="entry name" value="Endo/exonu/phosph_ase_sf"/>
</dbReference>
<name>A0A6N6JE75_9RHOB</name>
<proteinExistence type="predicted"/>
<accession>A0A6N6JE75</accession>
<gene>
    <name evidence="3" type="ORF">KIN_17250</name>
</gene>
<sequence>MSFNTGLDRKGPGLLVRDILKGEDEDIGAVLAEIAAVSPDIAVLQGIDFDHNGVVLDVLADALRDHGLDLPHHFMRRPNTGTGTGFDLDKNGRLGEARDAQGYGTFSGQGGIGILSRFPILEDTVGDYSDVLWKDVPGPSLPVIDGKPYFSAEVLDVLRLHTVGAWVVPIQTPDGPVQIWASQAGPPVFDGPENRNGLRNAAEIRFWTDMAEAGSVPFVIAAGLNADPHDGDGSHAAISTLLASPNLQDPRPASDGAQQAADAGHVTPPSQDTVDWPNSDTRPGNLRVDYVLPSTDLRVVDAGVHWPPDVPPETFGSRHRAVWVDVALD</sequence>
<dbReference type="Proteomes" id="UP000436822">
    <property type="component" value="Unassembled WGS sequence"/>
</dbReference>
<dbReference type="RefSeq" id="WP_159805998.1">
    <property type="nucleotide sequence ID" value="NZ_BLJE01000002.1"/>
</dbReference>
<dbReference type="AlphaFoldDB" id="A0A6N6JE75"/>
<dbReference type="Pfam" id="PF03372">
    <property type="entry name" value="Exo_endo_phos"/>
    <property type="match status" value="1"/>
</dbReference>
<protein>
    <recommendedName>
        <fullName evidence="2">Endonuclease/exonuclease/phosphatase domain-containing protein</fullName>
    </recommendedName>
</protein>
<dbReference type="EMBL" id="BLJE01000002">
    <property type="protein sequence ID" value="GFE64651.1"/>
    <property type="molecule type" value="Genomic_DNA"/>
</dbReference>
<dbReference type="Gene3D" id="3.60.10.10">
    <property type="entry name" value="Endonuclease/exonuclease/phosphatase"/>
    <property type="match status" value="1"/>
</dbReference>
<evidence type="ECO:0000313" key="3">
    <source>
        <dbReference type="EMBL" id="GFE64651.1"/>
    </source>
</evidence>
<dbReference type="SUPFAM" id="SSF56219">
    <property type="entry name" value="DNase I-like"/>
    <property type="match status" value="1"/>
</dbReference>
<evidence type="ECO:0000256" key="1">
    <source>
        <dbReference type="SAM" id="MobiDB-lite"/>
    </source>
</evidence>
<feature type="compositionally biased region" description="Polar residues" evidence="1">
    <location>
        <begin position="268"/>
        <end position="282"/>
    </location>
</feature>
<keyword evidence="4" id="KW-1185">Reference proteome</keyword>
<dbReference type="OrthoDB" id="292013at2"/>
<evidence type="ECO:0000313" key="4">
    <source>
        <dbReference type="Proteomes" id="UP000436822"/>
    </source>
</evidence>